<dbReference type="EMBL" id="KN822437">
    <property type="protein sequence ID" value="KIM50440.1"/>
    <property type="molecule type" value="Genomic_DNA"/>
</dbReference>
<evidence type="ECO:0000256" key="1">
    <source>
        <dbReference type="SAM" id="MobiDB-lite"/>
    </source>
</evidence>
<organism evidence="2 3">
    <name type="scientific">Scleroderma citrinum Foug A</name>
    <dbReference type="NCBI Taxonomy" id="1036808"/>
    <lineage>
        <taxon>Eukaryota</taxon>
        <taxon>Fungi</taxon>
        <taxon>Dikarya</taxon>
        <taxon>Basidiomycota</taxon>
        <taxon>Agaricomycotina</taxon>
        <taxon>Agaricomycetes</taxon>
        <taxon>Agaricomycetidae</taxon>
        <taxon>Boletales</taxon>
        <taxon>Sclerodermatineae</taxon>
        <taxon>Sclerodermataceae</taxon>
        <taxon>Scleroderma</taxon>
    </lineage>
</organism>
<sequence length="111" mass="12598">MVTRRMASRSEGGQSKRMDGRRSEWRRWSATCPSRSTRRFCPCSCDGSLTTGGTHRQPLPTHRDSPLPRVHQISRLRPSTSALGSDRDRSSEFWATRRASILTAKLLNNRA</sequence>
<protein>
    <submittedName>
        <fullName evidence="2">Uncharacterized protein</fullName>
    </submittedName>
</protein>
<gene>
    <name evidence="2" type="ORF">SCLCIDRAFT_855019</name>
</gene>
<dbReference type="InParanoid" id="A0A0C3CP99"/>
<reference evidence="3" key="2">
    <citation type="submission" date="2015-01" db="EMBL/GenBank/DDBJ databases">
        <title>Evolutionary Origins and Diversification of the Mycorrhizal Mutualists.</title>
        <authorList>
            <consortium name="DOE Joint Genome Institute"/>
            <consortium name="Mycorrhizal Genomics Consortium"/>
            <person name="Kohler A."/>
            <person name="Kuo A."/>
            <person name="Nagy L.G."/>
            <person name="Floudas D."/>
            <person name="Copeland A."/>
            <person name="Barry K.W."/>
            <person name="Cichocki N."/>
            <person name="Veneault-Fourrey C."/>
            <person name="LaButti K."/>
            <person name="Lindquist E.A."/>
            <person name="Lipzen A."/>
            <person name="Lundell T."/>
            <person name="Morin E."/>
            <person name="Murat C."/>
            <person name="Riley R."/>
            <person name="Ohm R."/>
            <person name="Sun H."/>
            <person name="Tunlid A."/>
            <person name="Henrissat B."/>
            <person name="Grigoriev I.V."/>
            <person name="Hibbett D.S."/>
            <person name="Martin F."/>
        </authorList>
    </citation>
    <scope>NUCLEOTIDE SEQUENCE [LARGE SCALE GENOMIC DNA]</scope>
    <source>
        <strain evidence="3">Foug A</strain>
    </source>
</reference>
<dbReference type="HOGENOM" id="CLU_2159903_0_0_1"/>
<proteinExistence type="predicted"/>
<keyword evidence="3" id="KW-1185">Reference proteome</keyword>
<feature type="region of interest" description="Disordered" evidence="1">
    <location>
        <begin position="1"/>
        <end position="27"/>
    </location>
</feature>
<name>A0A0C3CP99_9AGAM</name>
<evidence type="ECO:0000313" key="2">
    <source>
        <dbReference type="EMBL" id="KIM50440.1"/>
    </source>
</evidence>
<reference evidence="2 3" key="1">
    <citation type="submission" date="2014-04" db="EMBL/GenBank/DDBJ databases">
        <authorList>
            <consortium name="DOE Joint Genome Institute"/>
            <person name="Kuo A."/>
            <person name="Kohler A."/>
            <person name="Nagy L.G."/>
            <person name="Floudas D."/>
            <person name="Copeland A."/>
            <person name="Barry K.W."/>
            <person name="Cichocki N."/>
            <person name="Veneault-Fourrey C."/>
            <person name="LaButti K."/>
            <person name="Lindquist E.A."/>
            <person name="Lipzen A."/>
            <person name="Lundell T."/>
            <person name="Morin E."/>
            <person name="Murat C."/>
            <person name="Sun H."/>
            <person name="Tunlid A."/>
            <person name="Henrissat B."/>
            <person name="Grigoriev I.V."/>
            <person name="Hibbett D.S."/>
            <person name="Martin F."/>
            <person name="Nordberg H.P."/>
            <person name="Cantor M.N."/>
            <person name="Hua S.X."/>
        </authorList>
    </citation>
    <scope>NUCLEOTIDE SEQUENCE [LARGE SCALE GENOMIC DNA]</scope>
    <source>
        <strain evidence="2 3">Foug A</strain>
    </source>
</reference>
<dbReference type="AlphaFoldDB" id="A0A0C3CP99"/>
<evidence type="ECO:0000313" key="3">
    <source>
        <dbReference type="Proteomes" id="UP000053989"/>
    </source>
</evidence>
<feature type="compositionally biased region" description="Basic and acidic residues" evidence="1">
    <location>
        <begin position="14"/>
        <end position="27"/>
    </location>
</feature>
<dbReference type="Proteomes" id="UP000053989">
    <property type="component" value="Unassembled WGS sequence"/>
</dbReference>
<accession>A0A0C3CP99</accession>